<dbReference type="Pfam" id="PF00107">
    <property type="entry name" value="ADH_zinc_N"/>
    <property type="match status" value="1"/>
</dbReference>
<dbReference type="FunFam" id="3.40.50.720:FF:000039">
    <property type="entry name" value="Alcohol dehydrogenase AdhP"/>
    <property type="match status" value="1"/>
</dbReference>
<dbReference type="SUPFAM" id="SSF50129">
    <property type="entry name" value="GroES-like"/>
    <property type="match status" value="1"/>
</dbReference>
<dbReference type="InterPro" id="IPR013149">
    <property type="entry name" value="ADH-like_C"/>
</dbReference>
<reference evidence="8" key="1">
    <citation type="submission" date="2023-06" db="EMBL/GenBank/DDBJ databases">
        <title>Genome-scale phylogeny and comparative genomics of the fungal order Sordariales.</title>
        <authorList>
            <consortium name="Lawrence Berkeley National Laboratory"/>
            <person name="Hensen N."/>
            <person name="Bonometti L."/>
            <person name="Westerberg I."/>
            <person name="Brannstrom I.O."/>
            <person name="Guillou S."/>
            <person name="Cros-Aarteil S."/>
            <person name="Calhoun S."/>
            <person name="Haridas S."/>
            <person name="Kuo A."/>
            <person name="Mondo S."/>
            <person name="Pangilinan J."/>
            <person name="Riley R."/>
            <person name="Labutti K."/>
            <person name="Andreopoulos B."/>
            <person name="Lipzen A."/>
            <person name="Chen C."/>
            <person name="Yanf M."/>
            <person name="Daum C."/>
            <person name="Ng V."/>
            <person name="Clum A."/>
            <person name="Steindorff A."/>
            <person name="Ohm R."/>
            <person name="Martin F."/>
            <person name="Silar P."/>
            <person name="Natvig D."/>
            <person name="Lalanne C."/>
            <person name="Gautier V."/>
            <person name="Ament-Velasquez S.L."/>
            <person name="Kruys A."/>
            <person name="Hutchinson M.I."/>
            <person name="Powell A.J."/>
            <person name="Barry K."/>
            <person name="Miller A.N."/>
            <person name="Grigoriev I.V."/>
            <person name="Debuchy R."/>
            <person name="Gladieux P."/>
            <person name="Thoren M.H."/>
            <person name="Johannesson H."/>
        </authorList>
    </citation>
    <scope>NUCLEOTIDE SEQUENCE</scope>
    <source>
        <strain evidence="8">CBS 606.72</strain>
    </source>
</reference>
<comment type="cofactor">
    <cofactor evidence="1">
        <name>Zn(2+)</name>
        <dbReference type="ChEBI" id="CHEBI:29105"/>
    </cofactor>
</comment>
<dbReference type="InterPro" id="IPR011032">
    <property type="entry name" value="GroES-like_sf"/>
</dbReference>
<evidence type="ECO:0000256" key="3">
    <source>
        <dbReference type="ARBA" id="ARBA00022723"/>
    </source>
</evidence>
<dbReference type="GO" id="GO:0005737">
    <property type="term" value="C:cytoplasm"/>
    <property type="evidence" value="ECO:0007669"/>
    <property type="project" value="TreeGrafter"/>
</dbReference>
<dbReference type="Gene3D" id="3.40.50.720">
    <property type="entry name" value="NAD(P)-binding Rossmann-like Domain"/>
    <property type="match status" value="1"/>
</dbReference>
<evidence type="ECO:0000313" key="8">
    <source>
        <dbReference type="EMBL" id="KAK0622415.1"/>
    </source>
</evidence>
<dbReference type="AlphaFoldDB" id="A0AA40C2C1"/>
<evidence type="ECO:0000256" key="6">
    <source>
        <dbReference type="ARBA" id="ARBA00023027"/>
    </source>
</evidence>
<keyword evidence="5" id="KW-0560">Oxidoreductase</keyword>
<evidence type="ECO:0000313" key="9">
    <source>
        <dbReference type="Proteomes" id="UP001175000"/>
    </source>
</evidence>
<keyword evidence="6" id="KW-0520">NAD</keyword>
<sequence length="408" mass="43924">KHHHLPPLWYQRANMASSPPDTIKAQFLDAFNTPYNLRSVPLPKLTSPYDLLVRVDAASYCHTDAVLASGQMAPFPPSFPHISCHEFAGTVVSLPSHESCSDTKVPKYPIGTRLGIPGRAYHPCTTCAECLSSPSPSSLSSLDYDPPGYSVYCPHALNLGISAPGGFAQYALADSRQVAPLPDEISAVDGAALMCAGLTIYAALKKCGLREGQRVGIMGCGGGLGHLGVIFAVKMGLRVVGVENSEGGLEVARGVVKKLNKGKEEKGEVRIVDARVEGWEVVKDSLGREDGKTEKGEMGVHAVVTLPESQAAFEYGMGLLRNRGKCVVVSFPEKGFNFSARDVVFRDVQIVGSLVGSNRMLREMLAFAAEHKIRPRVRTFPLGKLNELVEEYHKGGGGKLVVDMHLEE</sequence>
<dbReference type="InterPro" id="IPR013154">
    <property type="entry name" value="ADH-like_N"/>
</dbReference>
<dbReference type="Proteomes" id="UP001175000">
    <property type="component" value="Unassembled WGS sequence"/>
</dbReference>
<comment type="caution">
    <text evidence="8">The sequence shown here is derived from an EMBL/GenBank/DDBJ whole genome shotgun (WGS) entry which is preliminary data.</text>
</comment>
<dbReference type="InterPro" id="IPR020843">
    <property type="entry name" value="ER"/>
</dbReference>
<dbReference type="GO" id="GO:0046872">
    <property type="term" value="F:metal ion binding"/>
    <property type="evidence" value="ECO:0007669"/>
    <property type="project" value="UniProtKB-KW"/>
</dbReference>
<dbReference type="PANTHER" id="PTHR42940">
    <property type="entry name" value="ALCOHOL DEHYDROGENASE 1-RELATED"/>
    <property type="match status" value="1"/>
</dbReference>
<name>A0AA40C2C1_9PEZI</name>
<dbReference type="SMART" id="SM00829">
    <property type="entry name" value="PKS_ER"/>
    <property type="match status" value="1"/>
</dbReference>
<dbReference type="PANTHER" id="PTHR42940:SF8">
    <property type="entry name" value="VACUOLAR PROTEIN SORTING-ASSOCIATED PROTEIN 11"/>
    <property type="match status" value="1"/>
</dbReference>
<protein>
    <submittedName>
        <fullName evidence="8">Chaperonin 10-like protein</fullName>
    </submittedName>
</protein>
<dbReference type="InterPro" id="IPR036291">
    <property type="entry name" value="NAD(P)-bd_dom_sf"/>
</dbReference>
<proteinExistence type="inferred from homology"/>
<gene>
    <name evidence="8" type="ORF">B0T14DRAFT_428586</name>
</gene>
<evidence type="ECO:0000256" key="5">
    <source>
        <dbReference type="ARBA" id="ARBA00023002"/>
    </source>
</evidence>
<dbReference type="EMBL" id="JAULSU010000003">
    <property type="protein sequence ID" value="KAK0622415.1"/>
    <property type="molecule type" value="Genomic_DNA"/>
</dbReference>
<keyword evidence="4" id="KW-0862">Zinc</keyword>
<keyword evidence="9" id="KW-1185">Reference proteome</keyword>
<dbReference type="GO" id="GO:0004022">
    <property type="term" value="F:alcohol dehydrogenase (NAD+) activity"/>
    <property type="evidence" value="ECO:0007669"/>
    <property type="project" value="TreeGrafter"/>
</dbReference>
<dbReference type="SUPFAM" id="SSF51735">
    <property type="entry name" value="NAD(P)-binding Rossmann-fold domains"/>
    <property type="match status" value="1"/>
</dbReference>
<dbReference type="Pfam" id="PF08240">
    <property type="entry name" value="ADH_N"/>
    <property type="match status" value="1"/>
</dbReference>
<organism evidence="8 9">
    <name type="scientific">Immersiella caudata</name>
    <dbReference type="NCBI Taxonomy" id="314043"/>
    <lineage>
        <taxon>Eukaryota</taxon>
        <taxon>Fungi</taxon>
        <taxon>Dikarya</taxon>
        <taxon>Ascomycota</taxon>
        <taxon>Pezizomycotina</taxon>
        <taxon>Sordariomycetes</taxon>
        <taxon>Sordariomycetidae</taxon>
        <taxon>Sordariales</taxon>
        <taxon>Lasiosphaeriaceae</taxon>
        <taxon>Immersiella</taxon>
    </lineage>
</organism>
<comment type="similarity">
    <text evidence="2">Belongs to the zinc-containing alcohol dehydrogenase family.</text>
</comment>
<evidence type="ECO:0000259" key="7">
    <source>
        <dbReference type="SMART" id="SM00829"/>
    </source>
</evidence>
<dbReference type="Gene3D" id="3.90.180.10">
    <property type="entry name" value="Medium-chain alcohol dehydrogenases, catalytic domain"/>
    <property type="match status" value="1"/>
</dbReference>
<feature type="non-terminal residue" evidence="8">
    <location>
        <position position="1"/>
    </location>
</feature>
<evidence type="ECO:0000256" key="1">
    <source>
        <dbReference type="ARBA" id="ARBA00001947"/>
    </source>
</evidence>
<feature type="domain" description="Enoyl reductase (ER)" evidence="7">
    <location>
        <begin position="32"/>
        <end position="402"/>
    </location>
</feature>
<keyword evidence="3" id="KW-0479">Metal-binding</keyword>
<evidence type="ECO:0000256" key="2">
    <source>
        <dbReference type="ARBA" id="ARBA00008072"/>
    </source>
</evidence>
<accession>A0AA40C2C1</accession>
<evidence type="ECO:0000256" key="4">
    <source>
        <dbReference type="ARBA" id="ARBA00022833"/>
    </source>
</evidence>